<dbReference type="SMART" id="SM00220">
    <property type="entry name" value="S_TKc"/>
    <property type="match status" value="1"/>
</dbReference>
<evidence type="ECO:0000256" key="2">
    <source>
        <dbReference type="ARBA" id="ARBA00022741"/>
    </source>
</evidence>
<dbReference type="VEuPathDB" id="TrichDB:TRFO_31242"/>
<feature type="compositionally biased region" description="Polar residues" evidence="6">
    <location>
        <begin position="156"/>
        <end position="182"/>
    </location>
</feature>
<feature type="compositionally biased region" description="Basic and acidic residues" evidence="6">
    <location>
        <begin position="190"/>
        <end position="207"/>
    </location>
</feature>
<dbReference type="Pfam" id="PF00069">
    <property type="entry name" value="Pkinase"/>
    <property type="match status" value="1"/>
</dbReference>
<keyword evidence="3 4" id="KW-0067">ATP-binding</keyword>
<dbReference type="PROSITE" id="PS00108">
    <property type="entry name" value="PROTEIN_KINASE_ST"/>
    <property type="match status" value="1"/>
</dbReference>
<sequence length="437" mass="49814">MLQGGQLGDYSINEKLGHGSFGQIFTVQSKRNEQLYAAKVEPVYVQHKTIDFEAKVLKDLKALDNYGYFPKFISFGRNAHFSYLVMELLGPSLTTVLKRLQTPKFSLSTGLRVAYHMLKAIEIIHRSSYVHRDIKPANILIRLDLLNCSHPRKNSNFNSQLDNTSNQATENLIPNNTTNDKASNTNNSDNYKDSKSSKRGKNNRESIQKNTSKSNADENNESTRNDSPMDGNDSSPPAFPTVSSSSENENQRPYKCPIAIIDFGLARYYIDPKTNRHLTARSEPGFRGTLIYASIHAHLHMDLSRRDDLISWFYVVTDFLTGGLPWRSLDDREEILKMKQKVSVAALLNPIVPEMTEIWQLINLLRFDEKPDYERMFRLIEEAMEASGIAWSDPYDWAALPDNRRKRRSSGGDKNEKKAHGMKGKNSNTEEYCCVVM</sequence>
<keyword evidence="9" id="KW-1185">Reference proteome</keyword>
<accession>A0A1J4JT26</accession>
<dbReference type="Proteomes" id="UP000179807">
    <property type="component" value="Unassembled WGS sequence"/>
</dbReference>
<evidence type="ECO:0000259" key="7">
    <source>
        <dbReference type="PROSITE" id="PS50011"/>
    </source>
</evidence>
<keyword evidence="5" id="KW-0723">Serine/threonine-protein kinase</keyword>
<evidence type="ECO:0000256" key="3">
    <source>
        <dbReference type="ARBA" id="ARBA00022840"/>
    </source>
</evidence>
<feature type="compositionally biased region" description="Basic and acidic residues" evidence="6">
    <location>
        <begin position="410"/>
        <end position="419"/>
    </location>
</feature>
<evidence type="ECO:0000256" key="1">
    <source>
        <dbReference type="ARBA" id="ARBA00012513"/>
    </source>
</evidence>
<dbReference type="OrthoDB" id="5872528at2759"/>
<dbReference type="InterPro" id="IPR000719">
    <property type="entry name" value="Prot_kinase_dom"/>
</dbReference>
<evidence type="ECO:0000313" key="8">
    <source>
        <dbReference type="EMBL" id="OHT01890.1"/>
    </source>
</evidence>
<evidence type="ECO:0000256" key="4">
    <source>
        <dbReference type="PROSITE-ProRule" id="PRU10141"/>
    </source>
</evidence>
<dbReference type="InterPro" id="IPR050235">
    <property type="entry name" value="CK1_Ser-Thr_kinase"/>
</dbReference>
<dbReference type="InterPro" id="IPR011009">
    <property type="entry name" value="Kinase-like_dom_sf"/>
</dbReference>
<feature type="binding site" evidence="4">
    <location>
        <position position="39"/>
    </location>
    <ligand>
        <name>ATP</name>
        <dbReference type="ChEBI" id="CHEBI:30616"/>
    </ligand>
</feature>
<proteinExistence type="inferred from homology"/>
<dbReference type="AlphaFoldDB" id="A0A1J4JT26"/>
<dbReference type="InterPro" id="IPR017441">
    <property type="entry name" value="Protein_kinase_ATP_BS"/>
</dbReference>
<organism evidence="8 9">
    <name type="scientific">Tritrichomonas foetus</name>
    <dbReference type="NCBI Taxonomy" id="1144522"/>
    <lineage>
        <taxon>Eukaryota</taxon>
        <taxon>Metamonada</taxon>
        <taxon>Parabasalia</taxon>
        <taxon>Tritrichomonadida</taxon>
        <taxon>Tritrichomonadidae</taxon>
        <taxon>Tritrichomonas</taxon>
    </lineage>
</organism>
<dbReference type="EC" id="2.7.11.1" evidence="1"/>
<dbReference type="PROSITE" id="PS50011">
    <property type="entry name" value="PROTEIN_KINASE_DOM"/>
    <property type="match status" value="1"/>
</dbReference>
<dbReference type="PROSITE" id="PS00107">
    <property type="entry name" value="PROTEIN_KINASE_ATP"/>
    <property type="match status" value="1"/>
</dbReference>
<evidence type="ECO:0000256" key="6">
    <source>
        <dbReference type="SAM" id="MobiDB-lite"/>
    </source>
</evidence>
<dbReference type="GeneID" id="94842523"/>
<feature type="domain" description="Protein kinase" evidence="7">
    <location>
        <begin position="10"/>
        <end position="384"/>
    </location>
</feature>
<protein>
    <recommendedName>
        <fullName evidence="1">non-specific serine/threonine protein kinase</fullName>
        <ecNumber evidence="1">2.7.11.1</ecNumber>
    </recommendedName>
</protein>
<dbReference type="RefSeq" id="XP_068355026.1">
    <property type="nucleotide sequence ID" value="XM_068507819.1"/>
</dbReference>
<dbReference type="PANTHER" id="PTHR11909">
    <property type="entry name" value="CASEIN KINASE-RELATED"/>
    <property type="match status" value="1"/>
</dbReference>
<comment type="caution">
    <text evidence="8">The sequence shown here is derived from an EMBL/GenBank/DDBJ whole genome shotgun (WGS) entry which is preliminary data.</text>
</comment>
<dbReference type="SUPFAM" id="SSF56112">
    <property type="entry name" value="Protein kinase-like (PK-like)"/>
    <property type="match status" value="1"/>
</dbReference>
<gene>
    <name evidence="8" type="ORF">TRFO_31242</name>
</gene>
<feature type="region of interest" description="Disordered" evidence="6">
    <location>
        <begin position="402"/>
        <end position="428"/>
    </location>
</feature>
<evidence type="ECO:0000313" key="9">
    <source>
        <dbReference type="Proteomes" id="UP000179807"/>
    </source>
</evidence>
<dbReference type="EMBL" id="MLAK01000892">
    <property type="protein sequence ID" value="OHT01890.1"/>
    <property type="molecule type" value="Genomic_DNA"/>
</dbReference>
<dbReference type="GO" id="GO:0004674">
    <property type="term" value="F:protein serine/threonine kinase activity"/>
    <property type="evidence" value="ECO:0007669"/>
    <property type="project" value="UniProtKB-KW"/>
</dbReference>
<dbReference type="Gene3D" id="1.10.510.10">
    <property type="entry name" value="Transferase(Phosphotransferase) domain 1"/>
    <property type="match status" value="2"/>
</dbReference>
<reference evidence="8" key="1">
    <citation type="submission" date="2016-10" db="EMBL/GenBank/DDBJ databases">
        <authorList>
            <person name="Benchimol M."/>
            <person name="Almeida L.G."/>
            <person name="Vasconcelos A.T."/>
            <person name="Perreira-Neves A."/>
            <person name="Rosa I.A."/>
            <person name="Tasca T."/>
            <person name="Bogo M.R."/>
            <person name="de Souza W."/>
        </authorList>
    </citation>
    <scope>NUCLEOTIDE SEQUENCE [LARGE SCALE GENOMIC DNA]</scope>
    <source>
        <strain evidence="8">K</strain>
    </source>
</reference>
<feature type="region of interest" description="Disordered" evidence="6">
    <location>
        <begin position="156"/>
        <end position="253"/>
    </location>
</feature>
<keyword evidence="5" id="KW-0808">Transferase</keyword>
<dbReference type="GO" id="GO:0005524">
    <property type="term" value="F:ATP binding"/>
    <property type="evidence" value="ECO:0007669"/>
    <property type="project" value="UniProtKB-UniRule"/>
</dbReference>
<evidence type="ECO:0000256" key="5">
    <source>
        <dbReference type="RuleBase" id="RU000304"/>
    </source>
</evidence>
<keyword evidence="5" id="KW-0418">Kinase</keyword>
<comment type="similarity">
    <text evidence="5">Belongs to the protein kinase superfamily.</text>
</comment>
<dbReference type="InterPro" id="IPR008271">
    <property type="entry name" value="Ser/Thr_kinase_AS"/>
</dbReference>
<name>A0A1J4JT26_9EUKA</name>
<keyword evidence="2 4" id="KW-0547">Nucleotide-binding</keyword>